<accession>A0A4U1BWN3</accession>
<keyword evidence="2" id="KW-1185">Reference proteome</keyword>
<evidence type="ECO:0000313" key="2">
    <source>
        <dbReference type="Proteomes" id="UP000310477"/>
    </source>
</evidence>
<proteinExistence type="predicted"/>
<dbReference type="AlphaFoldDB" id="A0A4U1BWN3"/>
<organism evidence="1 2">
    <name type="scientific">Pedobacter cryotolerans</name>
    <dbReference type="NCBI Taxonomy" id="2571270"/>
    <lineage>
        <taxon>Bacteria</taxon>
        <taxon>Pseudomonadati</taxon>
        <taxon>Bacteroidota</taxon>
        <taxon>Sphingobacteriia</taxon>
        <taxon>Sphingobacteriales</taxon>
        <taxon>Sphingobacteriaceae</taxon>
        <taxon>Pedobacter</taxon>
    </lineage>
</organism>
<protein>
    <recommendedName>
        <fullName evidence="3">Ligand-binding SRPBCC domain-containing protein</fullName>
    </recommendedName>
</protein>
<evidence type="ECO:0000313" key="1">
    <source>
        <dbReference type="EMBL" id="TKB97359.1"/>
    </source>
</evidence>
<reference evidence="1 2" key="1">
    <citation type="submission" date="2019-04" db="EMBL/GenBank/DDBJ databases">
        <title>Pedobacter sp. AR-2-6 sp. nov., isolated from Arctic soil.</title>
        <authorList>
            <person name="Dahal R.H."/>
            <person name="Kim D.-U."/>
        </authorList>
    </citation>
    <scope>NUCLEOTIDE SEQUENCE [LARGE SCALE GENOMIC DNA]</scope>
    <source>
        <strain evidence="1 2">AR-2-6</strain>
    </source>
</reference>
<evidence type="ECO:0008006" key="3">
    <source>
        <dbReference type="Google" id="ProtNLM"/>
    </source>
</evidence>
<dbReference type="Gene3D" id="3.30.530.20">
    <property type="match status" value="1"/>
</dbReference>
<dbReference type="CDD" id="cd07820">
    <property type="entry name" value="SRPBCC_3"/>
    <property type="match status" value="1"/>
</dbReference>
<dbReference type="InterPro" id="IPR023393">
    <property type="entry name" value="START-like_dom_sf"/>
</dbReference>
<dbReference type="SUPFAM" id="SSF55961">
    <property type="entry name" value="Bet v1-like"/>
    <property type="match status" value="1"/>
</dbReference>
<dbReference type="OrthoDB" id="9793552at2"/>
<name>A0A4U1BWN3_9SPHI</name>
<gene>
    <name evidence="1" type="ORF">FA045_16535</name>
</gene>
<dbReference type="EMBL" id="SWBO01000012">
    <property type="protein sequence ID" value="TKB97359.1"/>
    <property type="molecule type" value="Genomic_DNA"/>
</dbReference>
<dbReference type="RefSeq" id="WP_136878197.1">
    <property type="nucleotide sequence ID" value="NZ_SWBO01000012.1"/>
</dbReference>
<sequence length="165" mass="19087">MKSYQVKFSQKLPISLNEAWDFFSSPANLAKITPQEMQFIVTSEPPIDGKMYPGLIITYKVSPLFGIKLNWMTEITQVAPEKYFIDEQRFGPFKFWHHQHHFKAIDGGVEMTDILTYGLPFGPIGQLAHAIMIKNKVEEIFTFREIKVNELFGKYETRSPQLIIA</sequence>
<dbReference type="Proteomes" id="UP000310477">
    <property type="component" value="Unassembled WGS sequence"/>
</dbReference>
<comment type="caution">
    <text evidence="1">The sequence shown here is derived from an EMBL/GenBank/DDBJ whole genome shotgun (WGS) entry which is preliminary data.</text>
</comment>